<organism evidence="1 2">
    <name type="scientific">Coprococcus comes</name>
    <dbReference type="NCBI Taxonomy" id="410072"/>
    <lineage>
        <taxon>Bacteria</taxon>
        <taxon>Bacillati</taxon>
        <taxon>Bacillota</taxon>
        <taxon>Clostridia</taxon>
        <taxon>Lachnospirales</taxon>
        <taxon>Lachnospiraceae</taxon>
        <taxon>Coprococcus</taxon>
    </lineage>
</organism>
<evidence type="ECO:0000313" key="1">
    <source>
        <dbReference type="EMBL" id="RGT89466.1"/>
    </source>
</evidence>
<sequence>MIGAGTLLREICLHATALALRSNAAVLGSALLTLALPSAGVFEGLLSKDISRRSCALTNGNILQLGGADACRLIVVRRAGEAASNFRPHA</sequence>
<proteinExistence type="predicted"/>
<reference evidence="1 2" key="1">
    <citation type="submission" date="2018-08" db="EMBL/GenBank/DDBJ databases">
        <title>A genome reference for cultivated species of the human gut microbiota.</title>
        <authorList>
            <person name="Zou Y."/>
            <person name="Xue W."/>
            <person name="Luo G."/>
        </authorList>
    </citation>
    <scope>NUCLEOTIDE SEQUENCE [LARGE SCALE GENOMIC DNA]</scope>
    <source>
        <strain evidence="1 2">AF18-12LB</strain>
    </source>
</reference>
<gene>
    <name evidence="1" type="ORF">DWX03_09370</name>
</gene>
<evidence type="ECO:0000313" key="2">
    <source>
        <dbReference type="Proteomes" id="UP000283360"/>
    </source>
</evidence>
<dbReference type="EMBL" id="QRXJ01000011">
    <property type="protein sequence ID" value="RGT89466.1"/>
    <property type="molecule type" value="Genomic_DNA"/>
</dbReference>
<dbReference type="AlphaFoldDB" id="A0A3R6AB37"/>
<comment type="caution">
    <text evidence="1">The sequence shown here is derived from an EMBL/GenBank/DDBJ whole genome shotgun (WGS) entry which is preliminary data.</text>
</comment>
<name>A0A3R6AB37_9FIRM</name>
<protein>
    <submittedName>
        <fullName evidence="1">Uncharacterized protein</fullName>
    </submittedName>
</protein>
<accession>A0A3R6AB37</accession>
<keyword evidence="2" id="KW-1185">Reference proteome</keyword>
<dbReference type="Proteomes" id="UP000283360">
    <property type="component" value="Unassembled WGS sequence"/>
</dbReference>